<dbReference type="SMART" id="SM00331">
    <property type="entry name" value="PP2C_SIG"/>
    <property type="match status" value="1"/>
</dbReference>
<evidence type="ECO:0000256" key="2">
    <source>
        <dbReference type="SAM" id="Coils"/>
    </source>
</evidence>
<sequence length="1136" mass="129439">MRNILLLLILFTTSVPCQAQQEQVHFKRISLKEGLSQSTVKCSLKDREGYMWFGTRDGLNRYDGYQMTVYRNDPKNPASLNSSSINDILEDKAGNLWVATSKGIDRFDRQQETFIHYSLGDHPVYVSDILQDHRGTRWIGTENGLFRWEKGHFRPCKTPFEIASLQHITEDDRGELWIITWYGIHRFNPGNQSFRTYSTTELQAIGSPVFQDSQGRLWVGTTGGLLLYNRQTDSFTRFLHDENNPNSLCYNEVISLAEGPDGRLWIGTEDGGISLFDYRQNRFGTLRQNIDDPTSLSNNSVPSLYRDDQGNMWAGTWAGGVNLYSPYAGKFAHYRKILDFNTPNMYAVTGDPQGRIWISVEEGGLVMLDRRTGLFTHYPTPPQQGPAVGIILSMADYGRDSLALTYHLASFAFFNKRNGQFNFLFPHPDPTNNQRIGSSKPIVFQDHDHNLWIGDWGDGLILYDHRSRQFTYHRFDANDAGSLSNNSVFAICEDHQGNVWVGTEDGLNRFDRNSGKFTRYQHEENNPNSLSHKTIISLLVDHQNTLWVGTEQGFNRLDEKNNRFIRYTRKEGLPSDVIKGMLEDAKGNLWLSTNKGLSRFDPRHKTFRNYDVNDDLQVEEFNRNACYKAPDGTMFFAGTAGMSMFHPDSLRENPYVPPVMITDFQIFNKSVGLADKDSPLKQSISQTKELTLSYKQSVFTFEFAALNFVLPGKNQYAYKLEGFDQDWNQVGTQRKATYTNLNPGEYTFRVKASNNDGVWNEKGASIKVIITPPFWQTWWFKVLAATMVMGSAFTFYRIRINAIQAQKAKLEEQVQERTAEVVQQKEELQLVNADMCEKQEEILQQQEELLATTEQLQTTNFELQESHNSLRKANEQVMSSILYANTIQQALLPSEKKISQTLPEHFVLYRPKDIVSGDFYWFSHLSKEDLEGKESDLVFIAVVDCTGHGVPGAFMSIIGNTLLNEIINFKHILDPAEILEQLDKGVKSAIDKAEGVNTAGMDVCLLRMQKGEGGQVQVLYAGAKRPLFYVLNQHQEVNILSADRRSIGGQYTTERPFTTQELIVEEGTTFYLTTDGYTDQNNAERIKLGTPRLREVIAQVALLPLSEQKVAFDKVLDEHQQAADQRDDITLVGVKV</sequence>
<dbReference type="Gene3D" id="2.60.40.10">
    <property type="entry name" value="Immunoglobulins"/>
    <property type="match status" value="1"/>
</dbReference>
<dbReference type="PANTHER" id="PTHR43547:SF2">
    <property type="entry name" value="HYBRID SIGNAL TRANSDUCTION HISTIDINE KINASE C"/>
    <property type="match status" value="1"/>
</dbReference>
<dbReference type="OrthoDB" id="9809670at2"/>
<dbReference type="Proteomes" id="UP000190961">
    <property type="component" value="Unassembled WGS sequence"/>
</dbReference>
<dbReference type="RefSeq" id="WP_079686711.1">
    <property type="nucleotide sequence ID" value="NZ_FUZU01000001.1"/>
</dbReference>
<feature type="signal peptide" evidence="3">
    <location>
        <begin position="1"/>
        <end position="19"/>
    </location>
</feature>
<dbReference type="CDD" id="cd00146">
    <property type="entry name" value="PKD"/>
    <property type="match status" value="1"/>
</dbReference>
<evidence type="ECO:0000259" key="4">
    <source>
        <dbReference type="SMART" id="SM00331"/>
    </source>
</evidence>
<feature type="coiled-coil region" evidence="2">
    <location>
        <begin position="793"/>
        <end position="856"/>
    </location>
</feature>
<dbReference type="Gene3D" id="2.130.10.10">
    <property type="entry name" value="YVTN repeat-like/Quinoprotein amine dehydrogenase"/>
    <property type="match status" value="2"/>
</dbReference>
<accession>A0A1T5KJM7</accession>
<dbReference type="Pfam" id="PF07494">
    <property type="entry name" value="Reg_prop"/>
    <property type="match status" value="7"/>
</dbReference>
<dbReference type="InterPro" id="IPR013783">
    <property type="entry name" value="Ig-like_fold"/>
</dbReference>
<evidence type="ECO:0000313" key="6">
    <source>
        <dbReference type="Proteomes" id="UP000190961"/>
    </source>
</evidence>
<proteinExistence type="predicted"/>
<dbReference type="GO" id="GO:0000155">
    <property type="term" value="F:phosphorelay sensor kinase activity"/>
    <property type="evidence" value="ECO:0007669"/>
    <property type="project" value="TreeGrafter"/>
</dbReference>
<reference evidence="5 6" key="1">
    <citation type="submission" date="2017-02" db="EMBL/GenBank/DDBJ databases">
        <authorList>
            <person name="Peterson S.W."/>
        </authorList>
    </citation>
    <scope>NUCLEOTIDE SEQUENCE [LARGE SCALE GENOMIC DNA]</scope>
    <source>
        <strain evidence="5 6">DSM 25262</strain>
    </source>
</reference>
<dbReference type="InterPro" id="IPR015943">
    <property type="entry name" value="WD40/YVTN_repeat-like_dom_sf"/>
</dbReference>
<gene>
    <name evidence="5" type="ORF">SAMN05660236_2245</name>
</gene>
<evidence type="ECO:0000256" key="1">
    <source>
        <dbReference type="ARBA" id="ARBA00022553"/>
    </source>
</evidence>
<dbReference type="SUPFAM" id="SSF63829">
    <property type="entry name" value="Calcium-dependent phosphotriesterase"/>
    <property type="match status" value="3"/>
</dbReference>
<dbReference type="Pfam" id="PF07228">
    <property type="entry name" value="SpoIIE"/>
    <property type="match status" value="1"/>
</dbReference>
<dbReference type="FunFam" id="2.60.40.10:FF:000791">
    <property type="entry name" value="Two-component system sensor histidine kinase/response regulator"/>
    <property type="match status" value="1"/>
</dbReference>
<dbReference type="PANTHER" id="PTHR43547">
    <property type="entry name" value="TWO-COMPONENT HISTIDINE KINASE"/>
    <property type="match status" value="1"/>
</dbReference>
<dbReference type="Gene3D" id="3.60.40.10">
    <property type="entry name" value="PPM-type phosphatase domain"/>
    <property type="match status" value="1"/>
</dbReference>
<evidence type="ECO:0000256" key="3">
    <source>
        <dbReference type="SAM" id="SignalP"/>
    </source>
</evidence>
<keyword evidence="1" id="KW-0597">Phosphoprotein</keyword>
<evidence type="ECO:0000313" key="5">
    <source>
        <dbReference type="EMBL" id="SKC63655.1"/>
    </source>
</evidence>
<dbReference type="STRING" id="688867.SAMN05660236_2245"/>
<name>A0A1T5KJM7_9BACT</name>
<dbReference type="InterPro" id="IPR036457">
    <property type="entry name" value="PPM-type-like_dom_sf"/>
</dbReference>
<feature type="chain" id="PRO_5010571197" evidence="3">
    <location>
        <begin position="20"/>
        <end position="1136"/>
    </location>
</feature>
<organism evidence="5 6">
    <name type="scientific">Ohtaekwangia koreensis</name>
    <dbReference type="NCBI Taxonomy" id="688867"/>
    <lineage>
        <taxon>Bacteria</taxon>
        <taxon>Pseudomonadati</taxon>
        <taxon>Bacteroidota</taxon>
        <taxon>Cytophagia</taxon>
        <taxon>Cytophagales</taxon>
        <taxon>Fulvivirgaceae</taxon>
        <taxon>Ohtaekwangia</taxon>
    </lineage>
</organism>
<dbReference type="InterPro" id="IPR011110">
    <property type="entry name" value="Reg_prop"/>
</dbReference>
<dbReference type="Pfam" id="PF07495">
    <property type="entry name" value="Y_Y_Y"/>
    <property type="match status" value="1"/>
</dbReference>
<dbReference type="AlphaFoldDB" id="A0A1T5KJM7"/>
<feature type="domain" description="PPM-type phosphatase" evidence="4">
    <location>
        <begin position="917"/>
        <end position="1136"/>
    </location>
</feature>
<protein>
    <submittedName>
        <fullName evidence="5">Ligand-binding sensor domain-containing protein</fullName>
    </submittedName>
</protein>
<dbReference type="InterPro" id="IPR001932">
    <property type="entry name" value="PPM-type_phosphatase-like_dom"/>
</dbReference>
<dbReference type="EMBL" id="FUZU01000001">
    <property type="protein sequence ID" value="SKC63655.1"/>
    <property type="molecule type" value="Genomic_DNA"/>
</dbReference>
<keyword evidence="2" id="KW-0175">Coiled coil</keyword>
<keyword evidence="6" id="KW-1185">Reference proteome</keyword>
<keyword evidence="3" id="KW-0732">Signal</keyword>
<dbReference type="InterPro" id="IPR011123">
    <property type="entry name" value="Y_Y_Y"/>
</dbReference>